<organism evidence="2 3">
    <name type="scientific">Roridomyces roridus</name>
    <dbReference type="NCBI Taxonomy" id="1738132"/>
    <lineage>
        <taxon>Eukaryota</taxon>
        <taxon>Fungi</taxon>
        <taxon>Dikarya</taxon>
        <taxon>Basidiomycota</taxon>
        <taxon>Agaricomycotina</taxon>
        <taxon>Agaricomycetes</taxon>
        <taxon>Agaricomycetidae</taxon>
        <taxon>Agaricales</taxon>
        <taxon>Marasmiineae</taxon>
        <taxon>Mycenaceae</taxon>
        <taxon>Roridomyces</taxon>
    </lineage>
</organism>
<evidence type="ECO:0000313" key="3">
    <source>
        <dbReference type="Proteomes" id="UP001221142"/>
    </source>
</evidence>
<reference evidence="2" key="1">
    <citation type="submission" date="2023-03" db="EMBL/GenBank/DDBJ databases">
        <title>Massive genome expansion in bonnet fungi (Mycena s.s.) driven by repeated elements and novel gene families across ecological guilds.</title>
        <authorList>
            <consortium name="Lawrence Berkeley National Laboratory"/>
            <person name="Harder C.B."/>
            <person name="Miyauchi S."/>
            <person name="Viragh M."/>
            <person name="Kuo A."/>
            <person name="Thoen E."/>
            <person name="Andreopoulos B."/>
            <person name="Lu D."/>
            <person name="Skrede I."/>
            <person name="Drula E."/>
            <person name="Henrissat B."/>
            <person name="Morin E."/>
            <person name="Kohler A."/>
            <person name="Barry K."/>
            <person name="LaButti K."/>
            <person name="Morin E."/>
            <person name="Salamov A."/>
            <person name="Lipzen A."/>
            <person name="Mereny Z."/>
            <person name="Hegedus B."/>
            <person name="Baldrian P."/>
            <person name="Stursova M."/>
            <person name="Weitz H."/>
            <person name="Taylor A."/>
            <person name="Grigoriev I.V."/>
            <person name="Nagy L.G."/>
            <person name="Martin F."/>
            <person name="Kauserud H."/>
        </authorList>
    </citation>
    <scope>NUCLEOTIDE SEQUENCE</scope>
    <source>
        <strain evidence="2">9284</strain>
    </source>
</reference>
<name>A0AAD7B080_9AGAR</name>
<dbReference type="AlphaFoldDB" id="A0AAD7B080"/>
<dbReference type="EMBL" id="JARKIF010000065">
    <property type="protein sequence ID" value="KAJ7605999.1"/>
    <property type="molecule type" value="Genomic_DNA"/>
</dbReference>
<accession>A0AAD7B080</accession>
<comment type="caution">
    <text evidence="2">The sequence shown here is derived from an EMBL/GenBank/DDBJ whole genome shotgun (WGS) entry which is preliminary data.</text>
</comment>
<dbReference type="Proteomes" id="UP001221142">
    <property type="component" value="Unassembled WGS sequence"/>
</dbReference>
<feature type="region of interest" description="Disordered" evidence="1">
    <location>
        <begin position="214"/>
        <end position="242"/>
    </location>
</feature>
<gene>
    <name evidence="2" type="ORF">FB45DRAFT_1140547</name>
</gene>
<keyword evidence="3" id="KW-1185">Reference proteome</keyword>
<protein>
    <submittedName>
        <fullName evidence="2">Uncharacterized protein</fullName>
    </submittedName>
</protein>
<evidence type="ECO:0000256" key="1">
    <source>
        <dbReference type="SAM" id="MobiDB-lite"/>
    </source>
</evidence>
<evidence type="ECO:0000313" key="2">
    <source>
        <dbReference type="EMBL" id="KAJ7605999.1"/>
    </source>
</evidence>
<sequence>MADTDWIENDYKGMKSVLYIIAPLTNSPGMPNLQLPTDDESEGELDKSQTIQEDVPDMADALGLFGYPHVDLADVPHTMADALGFFGVAHVDPHDALDIYSYMSAVVNGLIEVQNHPKRAVGDAGRTFIFYTKGLRESWEDEKNRGSSYHTPFELHPGDVIFSRSMEAGDDPSKDHLQCWVTPEVTPDKVFSMEKIFRRAAEFAAEAIAAARTAADSESASDDEDMPELQTPTPDSERGSDMELDPCLVVEHIASKLNRPGTFGAEMPFPHPHFVNAAHFDRDDARAFFFAPITEEADESESASGDEEIPELMGACFALACGHMIEKLVDTRLSSHSPPPFLEVLNSCGHFGVLNRNPEAGNLWTSG</sequence>
<proteinExistence type="predicted"/>